<organism evidence="2">
    <name type="scientific">uncultured Blastococcus sp</name>
    <dbReference type="NCBI Taxonomy" id="217144"/>
    <lineage>
        <taxon>Bacteria</taxon>
        <taxon>Bacillati</taxon>
        <taxon>Actinomycetota</taxon>
        <taxon>Actinomycetes</taxon>
        <taxon>Geodermatophilales</taxon>
        <taxon>Geodermatophilaceae</taxon>
        <taxon>Blastococcus</taxon>
        <taxon>environmental samples</taxon>
    </lineage>
</organism>
<feature type="compositionally biased region" description="Low complexity" evidence="1">
    <location>
        <begin position="385"/>
        <end position="396"/>
    </location>
</feature>
<feature type="compositionally biased region" description="Basic residues" evidence="1">
    <location>
        <begin position="53"/>
        <end position="66"/>
    </location>
</feature>
<feature type="compositionally biased region" description="Basic and acidic residues" evidence="1">
    <location>
        <begin position="597"/>
        <end position="614"/>
    </location>
</feature>
<feature type="compositionally biased region" description="Low complexity" evidence="1">
    <location>
        <begin position="705"/>
        <end position="717"/>
    </location>
</feature>
<feature type="compositionally biased region" description="Basic residues" evidence="1">
    <location>
        <begin position="397"/>
        <end position="411"/>
    </location>
</feature>
<accession>A0A6J4HLZ7</accession>
<feature type="compositionally biased region" description="Basic residues" evidence="1">
    <location>
        <begin position="847"/>
        <end position="857"/>
    </location>
</feature>
<reference evidence="2" key="1">
    <citation type="submission" date="2020-02" db="EMBL/GenBank/DDBJ databases">
        <authorList>
            <person name="Meier V. D."/>
        </authorList>
    </citation>
    <scope>NUCLEOTIDE SEQUENCE</scope>
    <source>
        <strain evidence="2">AVDCRST_MAG57</strain>
    </source>
</reference>
<feature type="compositionally biased region" description="Basic and acidic residues" evidence="1">
    <location>
        <begin position="20"/>
        <end position="30"/>
    </location>
</feature>
<feature type="compositionally biased region" description="Low complexity" evidence="1">
    <location>
        <begin position="351"/>
        <end position="364"/>
    </location>
</feature>
<feature type="compositionally biased region" description="Low complexity" evidence="1">
    <location>
        <begin position="667"/>
        <end position="677"/>
    </location>
</feature>
<feature type="non-terminal residue" evidence="2">
    <location>
        <position position="1"/>
    </location>
</feature>
<feature type="compositionally biased region" description="Low complexity" evidence="1">
    <location>
        <begin position="283"/>
        <end position="297"/>
    </location>
</feature>
<protein>
    <submittedName>
        <fullName evidence="2">7,8-didemethyl-8-hydroxy-5-deazariboflavin synthase subunit 1 / 7,8-didemethyl-8-hydroxy-5-deazariboflavin synthase subunit 2</fullName>
    </submittedName>
</protein>
<gene>
    <name evidence="2" type="ORF">AVDCRST_MAG57-933</name>
</gene>
<sequence length="867" mass="93342">ERPSRTHRVRAASCRHPRRTRGDPGRRRGGDAAARPWAGRGRAAGPAAGRCRAGARRRPGVRRSAWRGHLQPQGVHPAHQAVPRPLPLLHVRDDARTAPQGGRGAVPLPRRGAGHRPRRRGDGLQGGAVHPRRPPGRTLAGRGRVAGGARVRLDAGLRAGHGDPGARGDRTAAPPQPGRAHLGGDPAAQARLRVHGDDAGDDGDAAVVGARWPALRLARQGARRPAPGARGRRPVRRPVHHRRAAGHRRGLRRARGRRPADPRRSTAARARAGGHRPELPGQAAHGDAGPRRPGAAGVRRRRGRHPAAPRPEGPRAGAAEPVRLHRARPAAACRGRRLGWRLAADTRPRQPRAAVAQRGRAGQAVRLRGIRAARAAGRPARIRAGARAVAGPAGAAAHRRAGRPRRPRRRGPGSGRPAVAGAGRGLDLVRAGGPARRGGHGRADVGPAQRLRRRLRRLVGAAHPHRERPRRALHRAARRRPGGAGRAAARRDRSRRAHRRRVPGPARRGRRGPGSPDGAGRCGPPRRQRRRRHLRREPEHQLHQRLLHRLPVLRVRPAAHRRRRVHAVDGPGRRPRGRGVGGRRDRDLHAGRHPPRPARDGVLRPGARGEEAAARHPPARVLTHGDRQRRGAHRAVVHRLPDRPQGGGAELGAGDGGGDPRRRRPLGADQGQAADGDVAGDRPDRARRGPADDVDDDVRPRRHPGALGRAPAHPGRAAGRDGRLHRVRAAALRAPQLPHLPGRRRPARADRAGEPGGARRGAAAAARAHLQHPDLVGEARRRRHEGGAAGRGERPRRHADGGDDQPDGRQRERLAEDHRRAGGDGRRDRPAGPPADDGVRHAVGRAPAHRPHRRRPPPAHALDHAVL</sequence>
<feature type="region of interest" description="Disordered" evidence="1">
    <location>
        <begin position="218"/>
        <end position="320"/>
    </location>
</feature>
<dbReference type="AlphaFoldDB" id="A0A6J4HLZ7"/>
<feature type="compositionally biased region" description="Low complexity" evidence="1">
    <location>
        <begin position="136"/>
        <end position="150"/>
    </location>
</feature>
<feature type="region of interest" description="Disordered" evidence="1">
    <location>
        <begin position="1"/>
        <end position="188"/>
    </location>
</feature>
<feature type="region of interest" description="Disordered" evidence="1">
    <location>
        <begin position="385"/>
        <end position="867"/>
    </location>
</feature>
<feature type="compositionally biased region" description="Gly residues" evidence="1">
    <location>
        <begin position="645"/>
        <end position="657"/>
    </location>
</feature>
<feature type="compositionally biased region" description="Basic residues" evidence="1">
    <location>
        <begin position="1"/>
        <end position="19"/>
    </location>
</feature>
<feature type="non-terminal residue" evidence="2">
    <location>
        <position position="867"/>
    </location>
</feature>
<feature type="compositionally biased region" description="Basic and acidic residues" evidence="1">
    <location>
        <begin position="679"/>
        <end position="691"/>
    </location>
</feature>
<feature type="compositionally biased region" description="Basic residues" evidence="1">
    <location>
        <begin position="450"/>
        <end position="481"/>
    </location>
</feature>
<feature type="compositionally biased region" description="Low complexity" evidence="1">
    <location>
        <begin position="218"/>
        <end position="229"/>
    </location>
</feature>
<feature type="compositionally biased region" description="Basic and acidic residues" evidence="1">
    <location>
        <begin position="798"/>
        <end position="830"/>
    </location>
</feature>
<feature type="compositionally biased region" description="Basic residues" evidence="1">
    <location>
        <begin position="524"/>
        <end position="535"/>
    </location>
</feature>
<name>A0A6J4HLZ7_9ACTN</name>
<feature type="compositionally biased region" description="Basic residues" evidence="1">
    <location>
        <begin position="492"/>
        <end position="511"/>
    </location>
</feature>
<feature type="compositionally biased region" description="Basic residues" evidence="1">
    <location>
        <begin position="298"/>
        <end position="307"/>
    </location>
</feature>
<feature type="region of interest" description="Disordered" evidence="1">
    <location>
        <begin position="345"/>
        <end position="364"/>
    </location>
</feature>
<feature type="compositionally biased region" description="Low complexity" evidence="1">
    <location>
        <begin position="31"/>
        <end position="52"/>
    </location>
</feature>
<proteinExistence type="predicted"/>
<feature type="compositionally biased region" description="Basic residues" evidence="1">
    <location>
        <begin position="230"/>
        <end position="257"/>
    </location>
</feature>
<dbReference type="EMBL" id="CADCTI010000086">
    <property type="protein sequence ID" value="CAA9227937.1"/>
    <property type="molecule type" value="Genomic_DNA"/>
</dbReference>
<evidence type="ECO:0000313" key="2">
    <source>
        <dbReference type="EMBL" id="CAA9227937.1"/>
    </source>
</evidence>
<evidence type="ECO:0000256" key="1">
    <source>
        <dbReference type="SAM" id="MobiDB-lite"/>
    </source>
</evidence>
<feature type="compositionally biased region" description="Basic and acidic residues" evidence="1">
    <location>
        <begin position="151"/>
        <end position="170"/>
    </location>
</feature>